<evidence type="ECO:0000313" key="1">
    <source>
        <dbReference type="EMBL" id="CAE6466497.1"/>
    </source>
</evidence>
<protein>
    <recommendedName>
        <fullName evidence="3">F-box domain-containing protein</fullName>
    </recommendedName>
</protein>
<dbReference type="Proteomes" id="UP000663831">
    <property type="component" value="Unassembled WGS sequence"/>
</dbReference>
<sequence length="582" mass="63932">MATAIIAHGATPWPIGNIQHWEETGARLESAIATYLHSCLALEQSASTAPPIGIDNLPARLGRRIEYFHTLMTQPLAQSLASVARTRNQLVTSIYRIPSEVLERIFDFAVNNAGTDLPMRSAISASCLCLYRILSVCSVWRKVGLAYARLWTLVPLVYSNRSRTITVKSANLSLERAGRSELHLVADLGNDFGLVLGSPLANLLVENGSRFRIINLRSSSHSVLERVLDSILATALPGSISDLSLSHDPTIAWQPQPISTTRLLGFDVPSKQATFESILSSLRVLRLDNVLPRMGNLAFAGLVVLRIQAISFETDLDLREFLRTLVSASYLQTLDIISVDASEATNSPFPPHNDVDPCSIPSLQTLFLDNLSSNVINAVLSSIKSGTHRTALSVSNEISATQRSGGRVHTEILTLQNVTQCHNIDTLIFGEAWFPFDTAGVLRSLLSILPNLATIYFNEQHLDHASLAALTRRPDISEPRVQLRRIYISRSSIDDIGDQTAFKDMLSSHPLEELVLGARLSEVAEIVEPGNQSNGDLDSVEIIGADVRTITLKTWLQTNIPKLTLLASTQHVGYKSSEWQLW</sequence>
<dbReference type="AlphaFoldDB" id="A0A8H3GQ32"/>
<gene>
    <name evidence="1" type="ORF">RDB_LOCUS81493</name>
</gene>
<proteinExistence type="predicted"/>
<evidence type="ECO:0008006" key="3">
    <source>
        <dbReference type="Google" id="ProtNLM"/>
    </source>
</evidence>
<dbReference type="EMBL" id="CAJMWV010002593">
    <property type="protein sequence ID" value="CAE6466497.1"/>
    <property type="molecule type" value="Genomic_DNA"/>
</dbReference>
<name>A0A8H3GQ32_9AGAM</name>
<reference evidence="1" key="1">
    <citation type="submission" date="2021-01" db="EMBL/GenBank/DDBJ databases">
        <authorList>
            <person name="Kaushik A."/>
        </authorList>
    </citation>
    <scope>NUCLEOTIDE SEQUENCE</scope>
    <source>
        <strain evidence="1">AG3-1AP</strain>
    </source>
</reference>
<accession>A0A8H3GQ32</accession>
<organism evidence="1 2">
    <name type="scientific">Rhizoctonia solani</name>
    <dbReference type="NCBI Taxonomy" id="456999"/>
    <lineage>
        <taxon>Eukaryota</taxon>
        <taxon>Fungi</taxon>
        <taxon>Dikarya</taxon>
        <taxon>Basidiomycota</taxon>
        <taxon>Agaricomycotina</taxon>
        <taxon>Agaricomycetes</taxon>
        <taxon>Cantharellales</taxon>
        <taxon>Ceratobasidiaceae</taxon>
        <taxon>Rhizoctonia</taxon>
    </lineage>
</organism>
<comment type="caution">
    <text evidence="1">The sequence shown here is derived from an EMBL/GenBank/DDBJ whole genome shotgun (WGS) entry which is preliminary data.</text>
</comment>
<evidence type="ECO:0000313" key="2">
    <source>
        <dbReference type="Proteomes" id="UP000663831"/>
    </source>
</evidence>
<dbReference type="SUPFAM" id="SSF52047">
    <property type="entry name" value="RNI-like"/>
    <property type="match status" value="1"/>
</dbReference>